<dbReference type="SUPFAM" id="SSF53850">
    <property type="entry name" value="Periplasmic binding protein-like II"/>
    <property type="match status" value="1"/>
</dbReference>
<gene>
    <name evidence="6" type="ORF">KZJ38_19165</name>
</gene>
<evidence type="ECO:0000313" key="7">
    <source>
        <dbReference type="Proteomes" id="UP000826462"/>
    </source>
</evidence>
<evidence type="ECO:0000256" key="3">
    <source>
        <dbReference type="ARBA" id="ARBA00023125"/>
    </source>
</evidence>
<dbReference type="InterPro" id="IPR058163">
    <property type="entry name" value="LysR-type_TF_proteobact-type"/>
</dbReference>
<evidence type="ECO:0000256" key="2">
    <source>
        <dbReference type="ARBA" id="ARBA00023015"/>
    </source>
</evidence>
<feature type="domain" description="HTH lysR-type" evidence="5">
    <location>
        <begin position="5"/>
        <end position="62"/>
    </location>
</feature>
<dbReference type="SUPFAM" id="SSF46785">
    <property type="entry name" value="Winged helix' DNA-binding domain"/>
    <property type="match status" value="1"/>
</dbReference>
<dbReference type="InterPro" id="IPR005119">
    <property type="entry name" value="LysR_subst-bd"/>
</dbReference>
<keyword evidence="7" id="KW-1185">Reference proteome</keyword>
<dbReference type="PROSITE" id="PS50931">
    <property type="entry name" value="HTH_LYSR"/>
    <property type="match status" value="1"/>
</dbReference>
<evidence type="ECO:0000313" key="6">
    <source>
        <dbReference type="EMBL" id="QYD68352.1"/>
    </source>
</evidence>
<dbReference type="Proteomes" id="UP000826462">
    <property type="component" value="Chromosome 1"/>
</dbReference>
<dbReference type="InterPro" id="IPR036388">
    <property type="entry name" value="WH-like_DNA-bd_sf"/>
</dbReference>
<dbReference type="Gene3D" id="3.40.190.10">
    <property type="entry name" value="Periplasmic binding protein-like II"/>
    <property type="match status" value="2"/>
</dbReference>
<dbReference type="InterPro" id="IPR036390">
    <property type="entry name" value="WH_DNA-bd_sf"/>
</dbReference>
<dbReference type="Pfam" id="PF03466">
    <property type="entry name" value="LysR_substrate"/>
    <property type="match status" value="1"/>
</dbReference>
<accession>A0ABX8ULY0</accession>
<keyword evidence="2" id="KW-0805">Transcription regulation</keyword>
<evidence type="ECO:0000259" key="5">
    <source>
        <dbReference type="PROSITE" id="PS50931"/>
    </source>
</evidence>
<dbReference type="RefSeq" id="WP_219797745.1">
    <property type="nucleotide sequence ID" value="NZ_CP080095.1"/>
</dbReference>
<sequence>MHRLPPLNALRAFEAVARQGTLTRAAEELHVTPTAVSRHIRNLEESLNVRLFDREGGQLLLTSHGKTYARTLARAFEMMGEATDLLSQASARTQITLRAFTTLLVRWMIPRLPDFQLKHPEVDLRLTTAFDAVDFERDKVDLGVRYGQGQWPGLHATRLFSDELVAVGNTAMRDRFADRPLAEALEASTLLVHTLHLDDWPDWFEAAGLEEVVAQNRQPFDDMSLIYQSALDGIGVGMMQRRYLTRDLAEGRLHLLAPAVLRRERGFYLVCRRETASNPAVQSFIKWIEDRRDD</sequence>
<keyword evidence="3" id="KW-0238">DNA-binding</keyword>
<dbReference type="EMBL" id="CP080095">
    <property type="protein sequence ID" value="QYD68352.1"/>
    <property type="molecule type" value="Genomic_DNA"/>
</dbReference>
<evidence type="ECO:0000256" key="4">
    <source>
        <dbReference type="ARBA" id="ARBA00023163"/>
    </source>
</evidence>
<dbReference type="Pfam" id="PF00126">
    <property type="entry name" value="HTH_1"/>
    <property type="match status" value="1"/>
</dbReference>
<reference evidence="6 7" key="1">
    <citation type="submission" date="2021-07" db="EMBL/GenBank/DDBJ databases">
        <title>Paraburkholderia edwinii protects Aspergillus sp. from phenazines by acting as a toxin sponge.</title>
        <authorList>
            <person name="Dahlstrom K.M."/>
            <person name="Newman D.K."/>
        </authorList>
    </citation>
    <scope>NUCLEOTIDE SEQUENCE [LARGE SCALE GENOMIC DNA]</scope>
    <source>
        <strain evidence="6 7">Pe01</strain>
    </source>
</reference>
<keyword evidence="4" id="KW-0804">Transcription</keyword>
<dbReference type="InterPro" id="IPR000847">
    <property type="entry name" value="LysR_HTH_N"/>
</dbReference>
<dbReference type="PANTHER" id="PTHR30537:SF74">
    <property type="entry name" value="HTH-TYPE TRANSCRIPTIONAL REGULATOR TRPI"/>
    <property type="match status" value="1"/>
</dbReference>
<protein>
    <submittedName>
        <fullName evidence="6">LysR family transcriptional regulator</fullName>
    </submittedName>
</protein>
<comment type="similarity">
    <text evidence="1">Belongs to the LysR transcriptional regulatory family.</text>
</comment>
<dbReference type="CDD" id="cd08432">
    <property type="entry name" value="PBP2_GcdR_TrpI_HvrB_AmpR_like"/>
    <property type="match status" value="1"/>
</dbReference>
<organism evidence="6 7">
    <name type="scientific">Paraburkholderia edwinii</name>
    <dbReference type="NCBI Taxonomy" id="2861782"/>
    <lineage>
        <taxon>Bacteria</taxon>
        <taxon>Pseudomonadati</taxon>
        <taxon>Pseudomonadota</taxon>
        <taxon>Betaproteobacteria</taxon>
        <taxon>Burkholderiales</taxon>
        <taxon>Burkholderiaceae</taxon>
        <taxon>Paraburkholderia</taxon>
    </lineage>
</organism>
<dbReference type="PRINTS" id="PR00039">
    <property type="entry name" value="HTHLYSR"/>
</dbReference>
<evidence type="ECO:0000256" key="1">
    <source>
        <dbReference type="ARBA" id="ARBA00009437"/>
    </source>
</evidence>
<name>A0ABX8ULY0_9BURK</name>
<dbReference type="PANTHER" id="PTHR30537">
    <property type="entry name" value="HTH-TYPE TRANSCRIPTIONAL REGULATOR"/>
    <property type="match status" value="1"/>
</dbReference>
<dbReference type="Gene3D" id="1.10.10.10">
    <property type="entry name" value="Winged helix-like DNA-binding domain superfamily/Winged helix DNA-binding domain"/>
    <property type="match status" value="1"/>
</dbReference>
<proteinExistence type="inferred from homology"/>